<dbReference type="Gene3D" id="2.60.40.420">
    <property type="entry name" value="Cupredoxins - blue copper proteins"/>
    <property type="match status" value="1"/>
</dbReference>
<sequence length="441" mass="46629">MKNAVRNLVLIAVLMIGVSSCSSDEDGYGAGEPINNNPTTFEIIADSPYHNILEDLLVSNGLEQVLNNGIYTVFAPTDNAFEGIDTSGLTSEQVTNILLNHVLEGSAESSALSTAYLNTLATEQVSGEENNLSLYINVGTDVTLNGTSTVTEPDNMASNGVVHIVNEVITIPDVTTFVIADSTFETLEQALTRDEEPNFVGTLSSFESPAPFTIFAPTNDAFTGLLAELGFDSLADIDETTLTSVLNTHVIGGANIKSSGLPTGTVTTLGETFELNGTTITDQNGRTIEIVVTDVQAGNGITHVVSTVILPDLGLEPEPAPNTVEMTVDNDGAQAFYVSSITGSEQPTSLDSNNSTWTLTEGTRYELTITGASSHPFELRNANGDALLSQSAQGSFEADPDVNFVTDGMQFDFTLTAELAAEINDYICTIHSGMNGDINVN</sequence>
<dbReference type="PANTHER" id="PTHR10900:SF77">
    <property type="entry name" value="FI19380P1"/>
    <property type="match status" value="1"/>
</dbReference>
<feature type="domain" description="FAS1" evidence="1">
    <location>
        <begin position="37"/>
        <end position="169"/>
    </location>
</feature>
<dbReference type="RefSeq" id="WP_224461400.1">
    <property type="nucleotide sequence ID" value="NZ_JAIQZE010000008.1"/>
</dbReference>
<gene>
    <name evidence="2" type="ORF">LB452_08975</name>
</gene>
<evidence type="ECO:0000313" key="2">
    <source>
        <dbReference type="EMBL" id="MBZ9779054.1"/>
    </source>
</evidence>
<dbReference type="InterPro" id="IPR000782">
    <property type="entry name" value="FAS1_domain"/>
</dbReference>
<dbReference type="PROSITE" id="PS50213">
    <property type="entry name" value="FAS1"/>
    <property type="match status" value="2"/>
</dbReference>
<organism evidence="2 3">
    <name type="scientific">Psychroflexus longus</name>
    <dbReference type="NCBI Taxonomy" id="2873596"/>
    <lineage>
        <taxon>Bacteria</taxon>
        <taxon>Pseudomonadati</taxon>
        <taxon>Bacteroidota</taxon>
        <taxon>Flavobacteriia</taxon>
        <taxon>Flavobacteriales</taxon>
        <taxon>Flavobacteriaceae</taxon>
        <taxon>Psychroflexus</taxon>
    </lineage>
</organism>
<reference evidence="3" key="1">
    <citation type="submission" date="2023-07" db="EMBL/GenBank/DDBJ databases">
        <title>Novel species isolated from saline lakes on Tibetan Plateau.</title>
        <authorList>
            <person name="Lu H."/>
        </authorList>
    </citation>
    <scope>NUCLEOTIDE SEQUENCE [LARGE SCALE GENOMIC DNA]</scope>
    <source>
        <strain evidence="3">CAK8W</strain>
    </source>
</reference>
<evidence type="ECO:0000259" key="1">
    <source>
        <dbReference type="PROSITE" id="PS50213"/>
    </source>
</evidence>
<dbReference type="EMBL" id="JAIQZE010000008">
    <property type="protein sequence ID" value="MBZ9779054.1"/>
    <property type="molecule type" value="Genomic_DNA"/>
</dbReference>
<dbReference type="Gene3D" id="2.30.180.10">
    <property type="entry name" value="FAS1 domain"/>
    <property type="match status" value="2"/>
</dbReference>
<dbReference type="PANTHER" id="PTHR10900">
    <property type="entry name" value="PERIOSTIN-RELATED"/>
    <property type="match status" value="1"/>
</dbReference>
<comment type="caution">
    <text evidence="2">The sequence shown here is derived from an EMBL/GenBank/DDBJ whole genome shotgun (WGS) entry which is preliminary data.</text>
</comment>
<dbReference type="PROSITE" id="PS51257">
    <property type="entry name" value="PROKAR_LIPOPROTEIN"/>
    <property type="match status" value="1"/>
</dbReference>
<keyword evidence="3" id="KW-1185">Reference proteome</keyword>
<name>A0ABS7XJB4_9FLAO</name>
<evidence type="ECO:0000313" key="3">
    <source>
        <dbReference type="Proteomes" id="UP001199314"/>
    </source>
</evidence>
<dbReference type="InterPro" id="IPR036378">
    <property type="entry name" value="FAS1_dom_sf"/>
</dbReference>
<dbReference type="SUPFAM" id="SSF82153">
    <property type="entry name" value="FAS1 domain"/>
    <property type="match status" value="2"/>
</dbReference>
<dbReference type="Proteomes" id="UP001199314">
    <property type="component" value="Unassembled WGS sequence"/>
</dbReference>
<accession>A0ABS7XJB4</accession>
<protein>
    <submittedName>
        <fullName evidence="2">Fasciclin domain-containing protein</fullName>
    </submittedName>
</protein>
<feature type="domain" description="FAS1" evidence="1">
    <location>
        <begin position="171"/>
        <end position="309"/>
    </location>
</feature>
<dbReference type="InterPro" id="IPR008972">
    <property type="entry name" value="Cupredoxin"/>
</dbReference>
<dbReference type="Pfam" id="PF02469">
    <property type="entry name" value="Fasciclin"/>
    <property type="match status" value="2"/>
</dbReference>
<dbReference type="InterPro" id="IPR050904">
    <property type="entry name" value="Adhesion/Biosynth-related"/>
</dbReference>
<dbReference type="SMART" id="SM00554">
    <property type="entry name" value="FAS1"/>
    <property type="match status" value="2"/>
</dbReference>
<proteinExistence type="predicted"/>